<evidence type="ECO:0000256" key="2">
    <source>
        <dbReference type="ARBA" id="ARBA00005982"/>
    </source>
</evidence>
<gene>
    <name evidence="7" type="ORF">SELMODRAFT_109515</name>
</gene>
<keyword evidence="4 6" id="KW-1133">Transmembrane helix</keyword>
<keyword evidence="5 6" id="KW-0472">Membrane</keyword>
<comment type="subcellular location">
    <subcellularLocation>
        <location evidence="1">Membrane</location>
        <topology evidence="1">Multi-pass membrane protein</topology>
    </subcellularLocation>
</comment>
<comment type="similarity">
    <text evidence="2">Belongs to the major facilitator superfamily. Proton-dependent oligopeptide transporter (POT/PTR) (TC 2.A.17) family.</text>
</comment>
<keyword evidence="3 6" id="KW-0812">Transmembrane</keyword>
<feature type="transmembrane region" description="Helical" evidence="6">
    <location>
        <begin position="25"/>
        <end position="44"/>
    </location>
</feature>
<dbReference type="KEGG" id="smo:SELMODRAFT_109515"/>
<dbReference type="eggNOG" id="KOG1237">
    <property type="taxonomic scope" value="Eukaryota"/>
</dbReference>
<feature type="transmembrane region" description="Helical" evidence="6">
    <location>
        <begin position="460"/>
        <end position="483"/>
    </location>
</feature>
<feature type="transmembrane region" description="Helical" evidence="6">
    <location>
        <begin position="398"/>
        <end position="419"/>
    </location>
</feature>
<dbReference type="InParanoid" id="D8S5X8"/>
<dbReference type="InterPro" id="IPR036259">
    <property type="entry name" value="MFS_trans_sf"/>
</dbReference>
<dbReference type="Gramene" id="EFJ20250">
    <property type="protein sequence ID" value="EFJ20250"/>
    <property type="gene ID" value="SELMODRAFT_109515"/>
</dbReference>
<feature type="transmembrane region" description="Helical" evidence="6">
    <location>
        <begin position="503"/>
        <end position="523"/>
    </location>
</feature>
<organism evidence="8">
    <name type="scientific">Selaginella moellendorffii</name>
    <name type="common">Spikemoss</name>
    <dbReference type="NCBI Taxonomy" id="88036"/>
    <lineage>
        <taxon>Eukaryota</taxon>
        <taxon>Viridiplantae</taxon>
        <taxon>Streptophyta</taxon>
        <taxon>Embryophyta</taxon>
        <taxon>Tracheophyta</taxon>
        <taxon>Lycopodiopsida</taxon>
        <taxon>Selaginellales</taxon>
        <taxon>Selaginellaceae</taxon>
        <taxon>Selaginella</taxon>
    </lineage>
</organism>
<proteinExistence type="inferred from homology"/>
<evidence type="ECO:0008006" key="9">
    <source>
        <dbReference type="Google" id="ProtNLM"/>
    </source>
</evidence>
<feature type="transmembrane region" description="Helical" evidence="6">
    <location>
        <begin position="357"/>
        <end position="377"/>
    </location>
</feature>
<dbReference type="HOGENOM" id="CLU_009313_4_1_1"/>
<dbReference type="EMBL" id="GL377603">
    <property type="protein sequence ID" value="EFJ20250.1"/>
    <property type="molecule type" value="Genomic_DNA"/>
</dbReference>
<dbReference type="Gene3D" id="1.20.1250.20">
    <property type="entry name" value="MFS general substrate transporter like domains"/>
    <property type="match status" value="1"/>
</dbReference>
<dbReference type="PANTHER" id="PTHR11654">
    <property type="entry name" value="OLIGOPEPTIDE TRANSPORTER-RELATED"/>
    <property type="match status" value="1"/>
</dbReference>
<evidence type="ECO:0000256" key="6">
    <source>
        <dbReference type="SAM" id="Phobius"/>
    </source>
</evidence>
<reference evidence="7 8" key="1">
    <citation type="journal article" date="2011" name="Science">
        <title>The Selaginella genome identifies genetic changes associated with the evolution of vascular plants.</title>
        <authorList>
            <person name="Banks J.A."/>
            <person name="Nishiyama T."/>
            <person name="Hasebe M."/>
            <person name="Bowman J.L."/>
            <person name="Gribskov M."/>
            <person name="dePamphilis C."/>
            <person name="Albert V.A."/>
            <person name="Aono N."/>
            <person name="Aoyama T."/>
            <person name="Ambrose B.A."/>
            <person name="Ashton N.W."/>
            <person name="Axtell M.J."/>
            <person name="Barker E."/>
            <person name="Barker M.S."/>
            <person name="Bennetzen J.L."/>
            <person name="Bonawitz N.D."/>
            <person name="Chapple C."/>
            <person name="Cheng C."/>
            <person name="Correa L.G."/>
            <person name="Dacre M."/>
            <person name="DeBarry J."/>
            <person name="Dreyer I."/>
            <person name="Elias M."/>
            <person name="Engstrom E.M."/>
            <person name="Estelle M."/>
            <person name="Feng L."/>
            <person name="Finet C."/>
            <person name="Floyd S.K."/>
            <person name="Frommer W.B."/>
            <person name="Fujita T."/>
            <person name="Gramzow L."/>
            <person name="Gutensohn M."/>
            <person name="Harholt J."/>
            <person name="Hattori M."/>
            <person name="Heyl A."/>
            <person name="Hirai T."/>
            <person name="Hiwatashi Y."/>
            <person name="Ishikawa M."/>
            <person name="Iwata M."/>
            <person name="Karol K.G."/>
            <person name="Koehler B."/>
            <person name="Kolukisaoglu U."/>
            <person name="Kubo M."/>
            <person name="Kurata T."/>
            <person name="Lalonde S."/>
            <person name="Li K."/>
            <person name="Li Y."/>
            <person name="Litt A."/>
            <person name="Lyons E."/>
            <person name="Manning G."/>
            <person name="Maruyama T."/>
            <person name="Michael T.P."/>
            <person name="Mikami K."/>
            <person name="Miyazaki S."/>
            <person name="Morinaga S."/>
            <person name="Murata T."/>
            <person name="Mueller-Roeber B."/>
            <person name="Nelson D.R."/>
            <person name="Obara M."/>
            <person name="Oguri Y."/>
            <person name="Olmstead R.G."/>
            <person name="Onodera N."/>
            <person name="Petersen B.L."/>
            <person name="Pils B."/>
            <person name="Prigge M."/>
            <person name="Rensing S.A."/>
            <person name="Riano-Pachon D.M."/>
            <person name="Roberts A.W."/>
            <person name="Sato Y."/>
            <person name="Scheller H.V."/>
            <person name="Schulz B."/>
            <person name="Schulz C."/>
            <person name="Shakirov E.V."/>
            <person name="Shibagaki N."/>
            <person name="Shinohara N."/>
            <person name="Shippen D.E."/>
            <person name="Soerensen I."/>
            <person name="Sotooka R."/>
            <person name="Sugimoto N."/>
            <person name="Sugita M."/>
            <person name="Sumikawa N."/>
            <person name="Tanurdzic M."/>
            <person name="Theissen G."/>
            <person name="Ulvskov P."/>
            <person name="Wakazuki S."/>
            <person name="Weng J.K."/>
            <person name="Willats W.W."/>
            <person name="Wipf D."/>
            <person name="Wolf P.G."/>
            <person name="Yang L."/>
            <person name="Zimmer A.D."/>
            <person name="Zhu Q."/>
            <person name="Mitros T."/>
            <person name="Hellsten U."/>
            <person name="Loque D."/>
            <person name="Otillar R."/>
            <person name="Salamov A."/>
            <person name="Schmutz J."/>
            <person name="Shapiro H."/>
            <person name="Lindquist E."/>
            <person name="Lucas S."/>
            <person name="Rokhsar D."/>
            <person name="Grigoriev I.V."/>
        </authorList>
    </citation>
    <scope>NUCLEOTIDE SEQUENCE [LARGE SCALE GENOMIC DNA]</scope>
</reference>
<feature type="transmembrane region" description="Helical" evidence="6">
    <location>
        <begin position="431"/>
        <end position="448"/>
    </location>
</feature>
<dbReference type="InterPro" id="IPR000109">
    <property type="entry name" value="POT_fam"/>
</dbReference>
<evidence type="ECO:0000313" key="7">
    <source>
        <dbReference type="EMBL" id="EFJ20250.1"/>
    </source>
</evidence>
<feature type="transmembrane region" description="Helical" evidence="6">
    <location>
        <begin position="318"/>
        <end position="337"/>
    </location>
</feature>
<dbReference type="SUPFAM" id="SSF103473">
    <property type="entry name" value="MFS general substrate transporter"/>
    <property type="match status" value="1"/>
</dbReference>
<dbReference type="Pfam" id="PF00854">
    <property type="entry name" value="PTR2"/>
    <property type="match status" value="1"/>
</dbReference>
<feature type="transmembrane region" description="Helical" evidence="6">
    <location>
        <begin position="189"/>
        <end position="211"/>
    </location>
</feature>
<dbReference type="Proteomes" id="UP000001514">
    <property type="component" value="Unassembled WGS sequence"/>
</dbReference>
<feature type="transmembrane region" description="Helical" evidence="6">
    <location>
        <begin position="81"/>
        <end position="101"/>
    </location>
</feature>
<protein>
    <recommendedName>
        <fullName evidence="9">Major facilitator superfamily (MFS) profile domain-containing protein</fullName>
    </recommendedName>
</protein>
<dbReference type="GO" id="GO:0055085">
    <property type="term" value="P:transmembrane transport"/>
    <property type="evidence" value="ECO:0000318"/>
    <property type="project" value="GO_Central"/>
</dbReference>
<evidence type="ECO:0000313" key="8">
    <source>
        <dbReference type="Proteomes" id="UP000001514"/>
    </source>
</evidence>
<keyword evidence="8" id="KW-1185">Reference proteome</keyword>
<feature type="transmembrane region" description="Helical" evidence="6">
    <location>
        <begin position="164"/>
        <end position="183"/>
    </location>
</feature>
<evidence type="ECO:0000256" key="3">
    <source>
        <dbReference type="ARBA" id="ARBA00022692"/>
    </source>
</evidence>
<evidence type="ECO:0000256" key="5">
    <source>
        <dbReference type="ARBA" id="ARBA00023136"/>
    </source>
</evidence>
<dbReference type="GO" id="GO:0022857">
    <property type="term" value="F:transmembrane transporter activity"/>
    <property type="evidence" value="ECO:0000318"/>
    <property type="project" value="GO_Central"/>
</dbReference>
<name>D8S5X8_SELML</name>
<evidence type="ECO:0000256" key="1">
    <source>
        <dbReference type="ARBA" id="ARBA00004141"/>
    </source>
</evidence>
<accession>D8S5X8</accession>
<dbReference type="AlphaFoldDB" id="D8S5X8"/>
<sequence>MIIHHGTAGWWACKFILVSLSMERLAYYAIVTNMVIYMSSKLHVSRASAANAVSNWMGTCNLTPLLGGFLADSYLGEFRTINAFFGIYLPGMILLTLSTLLHPTCHSTGSHTCSKTVNPALLYTALYVIAVGSGGPRSCISSFGAFQLEESDDPASNKASFFNWSYFFTNIGGLIAGTALVYVQQEVSWPLGFAIPTVAVTASAMIFLMGWPRYKHKQPGGSPLTRVAQVFVATARNRSTRIEVEHANATLYELQGESSSIPGSKQIQHTAGFGFLDKAAAIARDEQTAFENSPPTGWRLCTVTQIEEVKIILRLMPVWATSIIFSTVFIQTSTLFVQQGQEMRNRISGFKVPPASLAAVDTIAVILTVPLYERLLVPVLRRLAGQQSGLTGLQRMGLGLLLAMVAMVVAGVVETHAMVHQVSILWQVTQYFLVGAAGVFAFAGRTEFFNEESPEAMRSLIGALSLATNALGSYLSSVLVLAVEKVTSKGGGRGSWIDHHMDYFFWLLAALVAIDLGLFLVCVRCYRFRAMAK</sequence>
<dbReference type="GO" id="GO:0016020">
    <property type="term" value="C:membrane"/>
    <property type="evidence" value="ECO:0000318"/>
    <property type="project" value="GO_Central"/>
</dbReference>
<evidence type="ECO:0000256" key="4">
    <source>
        <dbReference type="ARBA" id="ARBA00022989"/>
    </source>
</evidence>